<dbReference type="NCBIfam" id="TIGR01760">
    <property type="entry name" value="tape_meas_TP901"/>
    <property type="match status" value="1"/>
</dbReference>
<evidence type="ECO:0000313" key="3">
    <source>
        <dbReference type="EMBL" id="GAG06867.1"/>
    </source>
</evidence>
<dbReference type="PANTHER" id="PTHR37813">
    <property type="entry name" value="FELS-2 PROPHAGE PROTEIN"/>
    <property type="match status" value="1"/>
</dbReference>
<reference evidence="3" key="1">
    <citation type="journal article" date="2014" name="Front. Microbiol.">
        <title>High frequency of phylogenetically diverse reductive dehalogenase-homologous genes in deep subseafloor sedimentary metagenomes.</title>
        <authorList>
            <person name="Kawai M."/>
            <person name="Futagami T."/>
            <person name="Toyoda A."/>
            <person name="Takaki Y."/>
            <person name="Nishi S."/>
            <person name="Hori S."/>
            <person name="Arai W."/>
            <person name="Tsubouchi T."/>
            <person name="Morono Y."/>
            <person name="Uchiyama I."/>
            <person name="Ito T."/>
            <person name="Fujiyama A."/>
            <person name="Inagaki F."/>
            <person name="Takami H."/>
        </authorList>
    </citation>
    <scope>NUCLEOTIDE SEQUENCE</scope>
    <source>
        <strain evidence="3">Expedition CK06-06</strain>
    </source>
</reference>
<organism evidence="3">
    <name type="scientific">marine sediment metagenome</name>
    <dbReference type="NCBI Taxonomy" id="412755"/>
    <lineage>
        <taxon>unclassified sequences</taxon>
        <taxon>metagenomes</taxon>
        <taxon>ecological metagenomes</taxon>
    </lineage>
</organism>
<accession>X0V656</accession>
<feature type="non-terminal residue" evidence="3">
    <location>
        <position position="1"/>
    </location>
</feature>
<protein>
    <recommendedName>
        <fullName evidence="2">Phage tail tape measure protein domain-containing protein</fullName>
    </recommendedName>
</protein>
<comment type="caution">
    <text evidence="3">The sequence shown here is derived from an EMBL/GenBank/DDBJ whole genome shotgun (WGS) entry which is preliminary data.</text>
</comment>
<dbReference type="EMBL" id="BARS01025677">
    <property type="protein sequence ID" value="GAG06867.1"/>
    <property type="molecule type" value="Genomic_DNA"/>
</dbReference>
<proteinExistence type="predicted"/>
<dbReference type="PANTHER" id="PTHR37813:SF1">
    <property type="entry name" value="FELS-2 PROPHAGE PROTEIN"/>
    <property type="match status" value="1"/>
</dbReference>
<dbReference type="Pfam" id="PF10145">
    <property type="entry name" value="PhageMin_Tail"/>
    <property type="match status" value="1"/>
</dbReference>
<sequence>KLMQGLKKAQAQLKAFGTTASTMGRSMVTTAALAAFPIAMATRTFRQFDDEMRFVKATTQATGAEFDMLTKKARDLGRTTSFTAQQVASGMAELGKAGFSSREIDKSIADVMNLARATRTDLPTAVQIATNALRVFKLEASQMGEVVDVLVTTANNSTTSLVELGESFQYSSSNMQLAGETVNSTAKALGALAIMGLKGSMAGTALNQVINQLADRDVISKLESMGVAVGELNAVTGQMDMRPVGDILVDIGKAMAGMGEIEKLQIG</sequence>
<dbReference type="InterPro" id="IPR010090">
    <property type="entry name" value="Phage_tape_meas"/>
</dbReference>
<feature type="non-terminal residue" evidence="3">
    <location>
        <position position="267"/>
    </location>
</feature>
<gene>
    <name evidence="3" type="ORF">S01H1_40541</name>
</gene>
<evidence type="ECO:0000256" key="1">
    <source>
        <dbReference type="ARBA" id="ARBA00022612"/>
    </source>
</evidence>
<keyword evidence="1" id="KW-1188">Viral release from host cell</keyword>
<feature type="domain" description="Phage tail tape measure protein" evidence="2">
    <location>
        <begin position="71"/>
        <end position="265"/>
    </location>
</feature>
<name>X0V656_9ZZZZ</name>
<dbReference type="AlphaFoldDB" id="X0V656"/>
<evidence type="ECO:0000259" key="2">
    <source>
        <dbReference type="Pfam" id="PF10145"/>
    </source>
</evidence>